<organism evidence="2 3">
    <name type="scientific">Coniochaeta hoffmannii</name>
    <dbReference type="NCBI Taxonomy" id="91930"/>
    <lineage>
        <taxon>Eukaryota</taxon>
        <taxon>Fungi</taxon>
        <taxon>Dikarya</taxon>
        <taxon>Ascomycota</taxon>
        <taxon>Pezizomycotina</taxon>
        <taxon>Sordariomycetes</taxon>
        <taxon>Sordariomycetidae</taxon>
        <taxon>Coniochaetales</taxon>
        <taxon>Coniochaetaceae</taxon>
        <taxon>Coniochaeta</taxon>
    </lineage>
</organism>
<keyword evidence="3" id="KW-1185">Reference proteome</keyword>
<sequence length="72" mass="7575">MADPNPTSTRSDSVSSANSPPSSPTGRRASAGLFANLAAQKRGSDDPASVARRQSMHDAKKQSGFIGKMWNK</sequence>
<evidence type="ECO:0000313" key="3">
    <source>
        <dbReference type="Proteomes" id="UP001174691"/>
    </source>
</evidence>
<accession>A0AA38VHM5</accession>
<evidence type="ECO:0008006" key="4">
    <source>
        <dbReference type="Google" id="ProtNLM"/>
    </source>
</evidence>
<comment type="caution">
    <text evidence="2">The sequence shown here is derived from an EMBL/GenBank/DDBJ whole genome shotgun (WGS) entry which is preliminary data.</text>
</comment>
<dbReference type="AlphaFoldDB" id="A0AA38VHM5"/>
<feature type="compositionally biased region" description="Polar residues" evidence="1">
    <location>
        <begin position="1"/>
        <end position="10"/>
    </location>
</feature>
<feature type="compositionally biased region" description="Low complexity" evidence="1">
    <location>
        <begin position="11"/>
        <end position="20"/>
    </location>
</feature>
<dbReference type="Proteomes" id="UP001174691">
    <property type="component" value="Unassembled WGS sequence"/>
</dbReference>
<reference evidence="2" key="1">
    <citation type="submission" date="2022-07" db="EMBL/GenBank/DDBJ databases">
        <title>Fungi with potential for degradation of polypropylene.</title>
        <authorList>
            <person name="Gostincar C."/>
        </authorList>
    </citation>
    <scope>NUCLEOTIDE SEQUENCE</scope>
    <source>
        <strain evidence="2">EXF-13287</strain>
    </source>
</reference>
<dbReference type="EMBL" id="JANBVN010000203">
    <property type="protein sequence ID" value="KAJ9133345.1"/>
    <property type="molecule type" value="Genomic_DNA"/>
</dbReference>
<gene>
    <name evidence="2" type="ORF">NKR19_g9069</name>
</gene>
<proteinExistence type="predicted"/>
<name>A0AA38VHM5_9PEZI</name>
<protein>
    <recommendedName>
        <fullName evidence="4">Conidiation-specific expression protein</fullName>
    </recommendedName>
</protein>
<feature type="region of interest" description="Disordered" evidence="1">
    <location>
        <begin position="1"/>
        <end position="72"/>
    </location>
</feature>
<evidence type="ECO:0000313" key="2">
    <source>
        <dbReference type="EMBL" id="KAJ9133345.1"/>
    </source>
</evidence>
<evidence type="ECO:0000256" key="1">
    <source>
        <dbReference type="SAM" id="MobiDB-lite"/>
    </source>
</evidence>